<dbReference type="InterPro" id="IPR027417">
    <property type="entry name" value="P-loop_NTPase"/>
</dbReference>
<sequence length="230" mass="27333">MESQFDKTIQKVENLNIKQDSSILIAGQRRSGKTVLCINLLLYLTEKYSYQSIILFSDTAGIETNSAFDFIDKNFIFESRQLDEIIPKLMKYQEKEKKKNKQKYMIIVLDDINLNKRSKLLDDLYSKSRHYNIMVITLVQYSKIVITNIIRSNIDILFMSKQNNSGLESMYECINTELDKREFYRFIRENTINNQFVFYNLHDNDNKLKIVKADFFQLQNKGKKKQKIKL</sequence>
<protein>
    <submittedName>
        <fullName evidence="1">Putative ATPase</fullName>
    </submittedName>
</protein>
<reference evidence="1" key="1">
    <citation type="journal article" date="2002" name="Nucleic Acids Res.">
        <title>A novel family of mobile genetic elements is limited to the germline genome in Tetrahymena thermophila.</title>
        <authorList>
            <person name="Wuitschick J.D."/>
            <person name="Gershan J.A."/>
            <person name="Lochowicz A.J."/>
            <person name="Li S."/>
            <person name="Karrer K.M."/>
        </authorList>
    </citation>
    <scope>NUCLEOTIDE SEQUENCE</scope>
</reference>
<accession>Q8WRA7</accession>
<dbReference type="Pfam" id="PF04665">
    <property type="entry name" value="Pox_A32"/>
    <property type="match status" value="1"/>
</dbReference>
<evidence type="ECO:0000313" key="1">
    <source>
        <dbReference type="EMBL" id="AAL73472.1"/>
    </source>
</evidence>
<dbReference type="AlphaFoldDB" id="Q8WRA7"/>
<dbReference type="SUPFAM" id="SSF52540">
    <property type="entry name" value="P-loop containing nucleoside triphosphate hydrolases"/>
    <property type="match status" value="1"/>
</dbReference>
<dbReference type="EMBL" id="AF451864">
    <property type="protein sequence ID" value="AAL73472.1"/>
    <property type="molecule type" value="Genomic_DNA"/>
</dbReference>
<dbReference type="Gene3D" id="3.40.50.300">
    <property type="entry name" value="P-loop containing nucleotide triphosphate hydrolases"/>
    <property type="match status" value="1"/>
</dbReference>
<name>Q8WRA7_TETTH</name>
<proteinExistence type="predicted"/>
<organism evidence="1">
    <name type="scientific">Tetrahymena thermophila</name>
    <dbReference type="NCBI Taxonomy" id="5911"/>
    <lineage>
        <taxon>Eukaryota</taxon>
        <taxon>Sar</taxon>
        <taxon>Alveolata</taxon>
        <taxon>Ciliophora</taxon>
        <taxon>Intramacronucleata</taxon>
        <taxon>Oligohymenophorea</taxon>
        <taxon>Hymenostomatida</taxon>
        <taxon>Tetrahymenina</taxon>
        <taxon>Tetrahymenidae</taxon>
        <taxon>Tetrahymena</taxon>
    </lineage>
</organism>
<dbReference type="InterPro" id="IPR006758">
    <property type="entry name" value="A32L"/>
</dbReference>